<proteinExistence type="predicted"/>
<dbReference type="SUPFAM" id="SSF55811">
    <property type="entry name" value="Nudix"/>
    <property type="match status" value="1"/>
</dbReference>
<evidence type="ECO:0000313" key="3">
    <source>
        <dbReference type="Proteomes" id="UP001596481"/>
    </source>
</evidence>
<dbReference type="EMBL" id="JBHTAA010000005">
    <property type="protein sequence ID" value="MFC7204329.1"/>
    <property type="molecule type" value="Genomic_DNA"/>
</dbReference>
<evidence type="ECO:0008006" key="4">
    <source>
        <dbReference type="Google" id="ProtNLM"/>
    </source>
</evidence>
<dbReference type="RefSeq" id="WP_390223934.1">
    <property type="nucleotide sequence ID" value="NZ_JBHTAA010000005.1"/>
</dbReference>
<dbReference type="InterPro" id="IPR015797">
    <property type="entry name" value="NUDIX_hydrolase-like_dom_sf"/>
</dbReference>
<reference evidence="2 3" key="1">
    <citation type="journal article" date="2019" name="Int. J. Syst. Evol. Microbiol.">
        <title>The Global Catalogue of Microorganisms (GCM) 10K type strain sequencing project: providing services to taxonomists for standard genome sequencing and annotation.</title>
        <authorList>
            <consortium name="The Broad Institute Genomics Platform"/>
            <consortium name="The Broad Institute Genome Sequencing Center for Infectious Disease"/>
            <person name="Wu L."/>
            <person name="Ma J."/>
        </authorList>
    </citation>
    <scope>NUCLEOTIDE SEQUENCE [LARGE SCALE GENOMIC DNA]</scope>
    <source>
        <strain evidence="2 3">DSM 29988</strain>
    </source>
</reference>
<keyword evidence="3" id="KW-1185">Reference proteome</keyword>
<evidence type="ECO:0000313" key="2">
    <source>
        <dbReference type="EMBL" id="MFC7204329.1"/>
    </source>
</evidence>
<feature type="compositionally biased region" description="Basic and acidic residues" evidence="1">
    <location>
        <begin position="126"/>
        <end position="147"/>
    </location>
</feature>
<evidence type="ECO:0000256" key="1">
    <source>
        <dbReference type="SAM" id="MobiDB-lite"/>
    </source>
</evidence>
<comment type="caution">
    <text evidence="2">The sequence shown here is derived from an EMBL/GenBank/DDBJ whole genome shotgun (WGS) entry which is preliminary data.</text>
</comment>
<name>A0ABD5ZGN1_9EURY</name>
<feature type="region of interest" description="Disordered" evidence="1">
    <location>
        <begin position="126"/>
        <end position="156"/>
    </location>
</feature>
<protein>
    <recommendedName>
        <fullName evidence="4">Nudix hydrolase domain-containing protein</fullName>
    </recommendedName>
</protein>
<accession>A0ABD5ZGN1</accession>
<gene>
    <name evidence="2" type="ORF">ACFQJC_12450</name>
</gene>
<organism evidence="2 3">
    <name type="scientific">Haloferax namakaokahaiae</name>
    <dbReference type="NCBI Taxonomy" id="1748331"/>
    <lineage>
        <taxon>Archaea</taxon>
        <taxon>Methanobacteriati</taxon>
        <taxon>Methanobacteriota</taxon>
        <taxon>Stenosarchaea group</taxon>
        <taxon>Halobacteria</taxon>
        <taxon>Halobacteriales</taxon>
        <taxon>Haloferacaceae</taxon>
        <taxon>Haloferax</taxon>
    </lineage>
</organism>
<dbReference type="AlphaFoldDB" id="A0ABD5ZGN1"/>
<sequence length="162" mass="18363">MDRLLEPERLRHEDIEFSEESHTIKADEFDEYESLDSHAVVGLTNDRGEVLLQNDGSHGWTLPAFAVSPGDDWQSVAQVGIDSLTGGSAELDTPELVRRVEYRTRDDQTTMYTVVFRAVPVEGRPVSDEMREERGTTSVEWRDEVPSDQRGPVAADIRRFLD</sequence>
<dbReference type="Proteomes" id="UP001596481">
    <property type="component" value="Unassembled WGS sequence"/>
</dbReference>